<evidence type="ECO:0000256" key="2">
    <source>
        <dbReference type="ARBA" id="ARBA00022777"/>
    </source>
</evidence>
<organism evidence="7 8">
    <name type="scientific">Desulfonatronum thiosulfatophilum</name>
    <dbReference type="NCBI Taxonomy" id="617002"/>
    <lineage>
        <taxon>Bacteria</taxon>
        <taxon>Pseudomonadati</taxon>
        <taxon>Thermodesulfobacteriota</taxon>
        <taxon>Desulfovibrionia</taxon>
        <taxon>Desulfovibrionales</taxon>
        <taxon>Desulfonatronaceae</taxon>
        <taxon>Desulfonatronum</taxon>
    </lineage>
</organism>
<evidence type="ECO:0000259" key="6">
    <source>
        <dbReference type="PROSITE" id="PS51832"/>
    </source>
</evidence>
<dbReference type="PROSITE" id="PS50110">
    <property type="entry name" value="RESPONSE_REGULATORY"/>
    <property type="match status" value="1"/>
</dbReference>
<dbReference type="OrthoDB" id="9769359at2"/>
<evidence type="ECO:0000259" key="5">
    <source>
        <dbReference type="PROSITE" id="PS51831"/>
    </source>
</evidence>
<dbReference type="EMBL" id="FMXO01000005">
    <property type="protein sequence ID" value="SDB22153.1"/>
    <property type="molecule type" value="Genomic_DNA"/>
</dbReference>
<dbReference type="SUPFAM" id="SSF55781">
    <property type="entry name" value="GAF domain-like"/>
    <property type="match status" value="1"/>
</dbReference>
<dbReference type="Gene3D" id="1.10.3210.10">
    <property type="entry name" value="Hypothetical protein af1432"/>
    <property type="match status" value="1"/>
</dbReference>
<keyword evidence="3" id="KW-0597">Phosphoprotein</keyword>
<dbReference type="PROSITE" id="PS51832">
    <property type="entry name" value="HD_GYP"/>
    <property type="match status" value="1"/>
</dbReference>
<dbReference type="PROSITE" id="PS51831">
    <property type="entry name" value="HD"/>
    <property type="match status" value="1"/>
</dbReference>
<reference evidence="7 8" key="1">
    <citation type="submission" date="2016-10" db="EMBL/GenBank/DDBJ databases">
        <authorList>
            <person name="de Groot N.N."/>
        </authorList>
    </citation>
    <scope>NUCLEOTIDE SEQUENCE [LARGE SCALE GENOMIC DNA]</scope>
    <source>
        <strain evidence="7 8">ASO4-2</strain>
    </source>
</reference>
<evidence type="ECO:0000259" key="4">
    <source>
        <dbReference type="PROSITE" id="PS50110"/>
    </source>
</evidence>
<accession>A0A1G6BNI0</accession>
<dbReference type="InterPro" id="IPR037522">
    <property type="entry name" value="HD_GYP_dom"/>
</dbReference>
<dbReference type="AlphaFoldDB" id="A0A1G6BNI0"/>
<dbReference type="Pfam" id="PF13487">
    <property type="entry name" value="HD_5"/>
    <property type="match status" value="1"/>
</dbReference>
<name>A0A1G6BNI0_9BACT</name>
<dbReference type="Proteomes" id="UP000198771">
    <property type="component" value="Unassembled WGS sequence"/>
</dbReference>
<dbReference type="Gene3D" id="3.30.450.40">
    <property type="match status" value="1"/>
</dbReference>
<proteinExistence type="predicted"/>
<dbReference type="GO" id="GO:0016301">
    <property type="term" value="F:kinase activity"/>
    <property type="evidence" value="ECO:0007669"/>
    <property type="project" value="UniProtKB-KW"/>
</dbReference>
<feature type="domain" description="HD" evidence="5">
    <location>
        <begin position="322"/>
        <end position="444"/>
    </location>
</feature>
<evidence type="ECO:0000313" key="8">
    <source>
        <dbReference type="Proteomes" id="UP000198771"/>
    </source>
</evidence>
<keyword evidence="8" id="KW-1185">Reference proteome</keyword>
<dbReference type="SMART" id="SM00448">
    <property type="entry name" value="REC"/>
    <property type="match status" value="1"/>
</dbReference>
<protein>
    <submittedName>
        <fullName evidence="7">HD domain-containing protein</fullName>
    </submittedName>
</protein>
<dbReference type="CDD" id="cd00077">
    <property type="entry name" value="HDc"/>
    <property type="match status" value="1"/>
</dbReference>
<dbReference type="PANTHER" id="PTHR45228:SF1">
    <property type="entry name" value="CYCLIC DI-GMP PHOSPHODIESTERASE TM_0186"/>
    <property type="match status" value="1"/>
</dbReference>
<dbReference type="InterPro" id="IPR003018">
    <property type="entry name" value="GAF"/>
</dbReference>
<evidence type="ECO:0000256" key="3">
    <source>
        <dbReference type="PROSITE-ProRule" id="PRU00169"/>
    </source>
</evidence>
<dbReference type="SMART" id="SM00471">
    <property type="entry name" value="HDc"/>
    <property type="match status" value="1"/>
</dbReference>
<dbReference type="RefSeq" id="WP_092118247.1">
    <property type="nucleotide sequence ID" value="NZ_FMXO01000005.1"/>
</dbReference>
<sequence length="508" mass="57095">MVAHDEPRASILIVDDEQSLLDICQESLTEAGYSIHIAHNGTTALKMLEHLPGLDLIISDLRMPGMSGLDLMKKLKEGASEADFLIMTGFGSIETAVESIRLGAVDYLPKPFNISHLLLKVEKILQIRRNREDRKKLSNLVRVLNLSQAMNTKLDMKSLTNEFLSQIQKNFNPDGTVFLLEDGTGLQSKAMRGALLRNNPQLATWVKQLGERIFRQQLPELILLKNKKFSSMCTEGPPPDESITSVMVAPMTTRMKSIGAIVLLRNSSKDEYSREQSQLLNVFAAHTASAFENARLYGQLWDMNLEVIRSFAQAVEAKDVYTRGHSERVAIYATHLGNRLNLSRQDLHLLYTGGILHDIGKIGIPDIILNKPSKLTNEEFVVMQRHPELGRAILNQVKSFSEILPIIFYHHERVDGTGYPMGLQQEEIPLLARILSVVDAFEAMTSDRAYRKALPMDVVRDLLQNGAGRQWQEDLVKVWLEEVSKPSFANLQQVNIAGHVAFDESYDA</sequence>
<dbReference type="Pfam" id="PF13492">
    <property type="entry name" value="GAF_3"/>
    <property type="match status" value="1"/>
</dbReference>
<dbReference type="GO" id="GO:0000160">
    <property type="term" value="P:phosphorelay signal transduction system"/>
    <property type="evidence" value="ECO:0007669"/>
    <property type="project" value="InterPro"/>
</dbReference>
<evidence type="ECO:0000313" key="7">
    <source>
        <dbReference type="EMBL" id="SDB22153.1"/>
    </source>
</evidence>
<dbReference type="InterPro" id="IPR011006">
    <property type="entry name" value="CheY-like_superfamily"/>
</dbReference>
<gene>
    <name evidence="7" type="ORF">SAMN05660653_01072</name>
</gene>
<dbReference type="Pfam" id="PF00072">
    <property type="entry name" value="Response_reg"/>
    <property type="match status" value="1"/>
</dbReference>
<dbReference type="STRING" id="617002.SAMN05660653_01072"/>
<dbReference type="SUPFAM" id="SSF109604">
    <property type="entry name" value="HD-domain/PDEase-like"/>
    <property type="match status" value="1"/>
</dbReference>
<feature type="modified residue" description="4-aspartylphosphate" evidence="3">
    <location>
        <position position="60"/>
    </location>
</feature>
<keyword evidence="1" id="KW-0808">Transferase</keyword>
<feature type="domain" description="Response regulatory" evidence="4">
    <location>
        <begin position="10"/>
        <end position="125"/>
    </location>
</feature>
<dbReference type="Gene3D" id="3.40.50.2300">
    <property type="match status" value="1"/>
</dbReference>
<dbReference type="InterPro" id="IPR003607">
    <property type="entry name" value="HD/PDEase_dom"/>
</dbReference>
<feature type="domain" description="HD-GYP" evidence="6">
    <location>
        <begin position="300"/>
        <end position="495"/>
    </location>
</feature>
<dbReference type="InterPro" id="IPR001789">
    <property type="entry name" value="Sig_transdc_resp-reg_receiver"/>
</dbReference>
<dbReference type="InterPro" id="IPR029016">
    <property type="entry name" value="GAF-like_dom_sf"/>
</dbReference>
<evidence type="ECO:0000256" key="1">
    <source>
        <dbReference type="ARBA" id="ARBA00022679"/>
    </source>
</evidence>
<dbReference type="SUPFAM" id="SSF52172">
    <property type="entry name" value="CheY-like"/>
    <property type="match status" value="1"/>
</dbReference>
<keyword evidence="2" id="KW-0418">Kinase</keyword>
<dbReference type="PANTHER" id="PTHR45228">
    <property type="entry name" value="CYCLIC DI-GMP PHOSPHODIESTERASE TM_0186-RELATED"/>
    <property type="match status" value="1"/>
</dbReference>
<dbReference type="InterPro" id="IPR052020">
    <property type="entry name" value="Cyclic_di-GMP/3'3'-cGAMP_PDE"/>
</dbReference>
<dbReference type="InterPro" id="IPR006674">
    <property type="entry name" value="HD_domain"/>
</dbReference>